<name>A0ABZ3J204_SPOA4</name>
<protein>
    <recommendedName>
        <fullName evidence="3">LIM zinc-binding domain-containing protein</fullName>
    </recommendedName>
</protein>
<evidence type="ECO:0008006" key="3">
    <source>
        <dbReference type="Google" id="ProtNLM"/>
    </source>
</evidence>
<evidence type="ECO:0000313" key="1">
    <source>
        <dbReference type="EMBL" id="XFO72275.1"/>
    </source>
</evidence>
<organism evidence="1 2">
    <name type="scientific">Sporomusa acidovorans (strain ATCC 49682 / DSM 3132 / Mol)</name>
    <dbReference type="NCBI Taxonomy" id="1123286"/>
    <lineage>
        <taxon>Bacteria</taxon>
        <taxon>Bacillati</taxon>
        <taxon>Bacillota</taxon>
        <taxon>Negativicutes</taxon>
        <taxon>Selenomonadales</taxon>
        <taxon>Sporomusaceae</taxon>
        <taxon>Sporomusa</taxon>
    </lineage>
</organism>
<sequence>MICNKCNNEIPEGEQCMHRGQILCEDCYLEYLEPPRTCDVAAVHGAKMSRKLAGQDGTDGLTETQKNIYNYIKDEGPVTVEQIMSKFNLSKIQYERNFAVLRHCELAHGFRKNGKVMIKIWGKDTLGSMHLTDC</sequence>
<accession>A0ABZ3J204</accession>
<evidence type="ECO:0000313" key="2">
    <source>
        <dbReference type="Proteomes" id="UP000216052"/>
    </source>
</evidence>
<keyword evidence="2" id="KW-1185">Reference proteome</keyword>
<proteinExistence type="predicted"/>
<gene>
    <name evidence="1" type="ORF">SPACI_023210</name>
</gene>
<reference evidence="1" key="1">
    <citation type="submission" date="2024-05" db="EMBL/GenBank/DDBJ databases">
        <title>Isolation and characterization of Sporomusa carbonis sp. nov., a carboxydotrophic hydrogenogen in the genus of Sporomusa isolated from a charcoal burning pile.</title>
        <authorList>
            <person name="Boeer T."/>
            <person name="Rosenbaum F."/>
            <person name="Eysell L."/>
            <person name="Mueller V."/>
            <person name="Daniel R."/>
            <person name="Poehlein A."/>
        </authorList>
    </citation>
    <scope>NUCLEOTIDE SEQUENCE [LARGE SCALE GENOMIC DNA]</scope>
    <source>
        <strain evidence="1">DSM 3132</strain>
    </source>
</reference>
<dbReference type="EMBL" id="CP155571">
    <property type="protein sequence ID" value="XFO72275.1"/>
    <property type="molecule type" value="Genomic_DNA"/>
</dbReference>
<dbReference type="Proteomes" id="UP000216052">
    <property type="component" value="Chromosome"/>
</dbReference>